<evidence type="ECO:0000256" key="3">
    <source>
        <dbReference type="ARBA" id="ARBA00022801"/>
    </source>
</evidence>
<feature type="active site" description="Charge relay system" evidence="5">
    <location>
        <position position="65"/>
    </location>
</feature>
<evidence type="ECO:0000256" key="4">
    <source>
        <dbReference type="ARBA" id="ARBA00022825"/>
    </source>
</evidence>
<dbReference type="InterPro" id="IPR023828">
    <property type="entry name" value="Peptidase_S8_Ser-AS"/>
</dbReference>
<dbReference type="PROSITE" id="PS00137">
    <property type="entry name" value="SUBTILASE_HIS"/>
    <property type="match status" value="1"/>
</dbReference>
<protein>
    <recommendedName>
        <fullName evidence="6">Peptidase S8/S53 domain-containing protein</fullName>
    </recommendedName>
</protein>
<evidence type="ECO:0000256" key="1">
    <source>
        <dbReference type="ARBA" id="ARBA00011073"/>
    </source>
</evidence>
<comment type="caution">
    <text evidence="7">The sequence shown here is derived from an EMBL/GenBank/DDBJ whole genome shotgun (WGS) entry which is preliminary data.</text>
</comment>
<dbReference type="InterPro" id="IPR000209">
    <property type="entry name" value="Peptidase_S8/S53_dom"/>
</dbReference>
<reference evidence="7" key="1">
    <citation type="submission" date="2016-10" db="EMBL/GenBank/DDBJ databases">
        <title>CRISPR-Cas defence system in Roseofilum reptotaenium: evidence of a bacteriophage-cyanobacterium arms race in the coral black band disease.</title>
        <authorList>
            <person name="Buerger P."/>
            <person name="Wood-Charlson E.M."/>
            <person name="Weynberg K.D."/>
            <person name="Willis B."/>
            <person name="Van Oppen M.J."/>
        </authorList>
    </citation>
    <scope>NUCLEOTIDE SEQUENCE [LARGE SCALE GENOMIC DNA]</scope>
    <source>
        <strain evidence="7">AO1-A</strain>
    </source>
</reference>
<dbReference type="SUPFAM" id="SSF52743">
    <property type="entry name" value="Subtilisin-like"/>
    <property type="match status" value="1"/>
</dbReference>
<organism evidence="7 8">
    <name type="scientific">Roseofilum reptotaenium AO1-A</name>
    <dbReference type="NCBI Taxonomy" id="1925591"/>
    <lineage>
        <taxon>Bacteria</taxon>
        <taxon>Bacillati</taxon>
        <taxon>Cyanobacteriota</taxon>
        <taxon>Cyanophyceae</taxon>
        <taxon>Desertifilales</taxon>
        <taxon>Desertifilaceae</taxon>
        <taxon>Roseofilum</taxon>
    </lineage>
</organism>
<feature type="active site" description="Charge relay system" evidence="5">
    <location>
        <position position="230"/>
    </location>
</feature>
<evidence type="ECO:0000313" key="8">
    <source>
        <dbReference type="Proteomes" id="UP000183940"/>
    </source>
</evidence>
<dbReference type="InterPro" id="IPR036852">
    <property type="entry name" value="Peptidase_S8/S53_dom_sf"/>
</dbReference>
<dbReference type="Pfam" id="PF00082">
    <property type="entry name" value="Peptidase_S8"/>
    <property type="match status" value="1"/>
</dbReference>
<feature type="domain" description="Peptidase S8/S53" evidence="6">
    <location>
        <begin position="22"/>
        <end position="261"/>
    </location>
</feature>
<sequence>MANYLELINIKPLLAATSGRPEIVVGIIDGPVEGSHEDLQAASLRTLPAASEVIGQTKESIGCVHGTFVAGIICAQRGSQAPGLCPDCTVLVKPILCDTGDFEQCLKVTPENLACALREMIDAGAKIINLSLGLPTTSLQEQRFLQEAFDYALQKGVLIVGAAGNQGRIGQMALFDHPWTIPVAACNMQGDWHFKSNSGISVGKSGLRAPGVNTISTSSSGGYMPMTGTSAAAPFVSGTAALLWSLFPQATAEEIRRAILRPDIRRTSMIPPLLNAEASWKALSSRAND</sequence>
<dbReference type="InterPro" id="IPR050131">
    <property type="entry name" value="Peptidase_S8_subtilisin-like"/>
</dbReference>
<keyword evidence="8" id="KW-1185">Reference proteome</keyword>
<dbReference type="PROSITE" id="PS00138">
    <property type="entry name" value="SUBTILASE_SER"/>
    <property type="match status" value="1"/>
</dbReference>
<dbReference type="PANTHER" id="PTHR43806">
    <property type="entry name" value="PEPTIDASE S8"/>
    <property type="match status" value="1"/>
</dbReference>
<accession>A0A1L9QSK2</accession>
<keyword evidence="3 5" id="KW-0378">Hydrolase</keyword>
<dbReference type="GO" id="GO:0004252">
    <property type="term" value="F:serine-type endopeptidase activity"/>
    <property type="evidence" value="ECO:0007669"/>
    <property type="project" value="UniProtKB-UniRule"/>
</dbReference>
<gene>
    <name evidence="7" type="ORF">BI308_09965</name>
</gene>
<dbReference type="PROSITE" id="PS51892">
    <property type="entry name" value="SUBTILASE"/>
    <property type="match status" value="1"/>
</dbReference>
<keyword evidence="2 5" id="KW-0645">Protease</keyword>
<dbReference type="EMBL" id="MLAW01000014">
    <property type="protein sequence ID" value="OJJ25644.1"/>
    <property type="molecule type" value="Genomic_DNA"/>
</dbReference>
<dbReference type="InterPro" id="IPR015500">
    <property type="entry name" value="Peptidase_S8_subtilisin-rel"/>
</dbReference>
<evidence type="ECO:0000256" key="5">
    <source>
        <dbReference type="PROSITE-ProRule" id="PRU01240"/>
    </source>
</evidence>
<dbReference type="STRING" id="1925591.BI308_09965"/>
<evidence type="ECO:0000256" key="2">
    <source>
        <dbReference type="ARBA" id="ARBA00022670"/>
    </source>
</evidence>
<evidence type="ECO:0000259" key="6">
    <source>
        <dbReference type="Pfam" id="PF00082"/>
    </source>
</evidence>
<dbReference type="InterPro" id="IPR022398">
    <property type="entry name" value="Peptidase_S8_His-AS"/>
</dbReference>
<keyword evidence="4 5" id="KW-0720">Serine protease</keyword>
<dbReference type="AlphaFoldDB" id="A0A1L9QSK2"/>
<feature type="active site" description="Charge relay system" evidence="5">
    <location>
        <position position="29"/>
    </location>
</feature>
<dbReference type="Proteomes" id="UP000183940">
    <property type="component" value="Unassembled WGS sequence"/>
</dbReference>
<evidence type="ECO:0000313" key="7">
    <source>
        <dbReference type="EMBL" id="OJJ25644.1"/>
    </source>
</evidence>
<comment type="similarity">
    <text evidence="1 5">Belongs to the peptidase S8 family.</text>
</comment>
<dbReference type="PRINTS" id="PR00723">
    <property type="entry name" value="SUBTILISIN"/>
</dbReference>
<dbReference type="Gene3D" id="3.40.50.200">
    <property type="entry name" value="Peptidase S8/S53 domain"/>
    <property type="match status" value="1"/>
</dbReference>
<dbReference type="GO" id="GO:0006508">
    <property type="term" value="P:proteolysis"/>
    <property type="evidence" value="ECO:0007669"/>
    <property type="project" value="UniProtKB-KW"/>
</dbReference>
<name>A0A1L9QSK2_9CYAN</name>
<dbReference type="PANTHER" id="PTHR43806:SF11">
    <property type="entry name" value="CEREVISIN-RELATED"/>
    <property type="match status" value="1"/>
</dbReference>
<proteinExistence type="inferred from homology"/>